<dbReference type="SUPFAM" id="SSF81383">
    <property type="entry name" value="F-box domain"/>
    <property type="match status" value="1"/>
</dbReference>
<dbReference type="PANTHER" id="PTHR31672:SF13">
    <property type="entry name" value="F-BOX PROTEIN CPR30-LIKE"/>
    <property type="match status" value="1"/>
</dbReference>
<dbReference type="CDD" id="cd22157">
    <property type="entry name" value="F-box_AtFBW1-like"/>
    <property type="match status" value="1"/>
</dbReference>
<accession>A0A2N9H1G6</accession>
<gene>
    <name evidence="3" type="ORF">FSB_LOCUS33351</name>
</gene>
<dbReference type="InterPro" id="IPR017451">
    <property type="entry name" value="F-box-assoc_interact_dom"/>
</dbReference>
<dbReference type="Pfam" id="PF08268">
    <property type="entry name" value="FBA_3"/>
    <property type="match status" value="1"/>
</dbReference>
<dbReference type="Pfam" id="PF00646">
    <property type="entry name" value="F-box"/>
    <property type="match status" value="1"/>
</dbReference>
<dbReference type="InterPro" id="IPR036047">
    <property type="entry name" value="F-box-like_dom_sf"/>
</dbReference>
<evidence type="ECO:0000313" key="3">
    <source>
        <dbReference type="EMBL" id="SPD05469.1"/>
    </source>
</evidence>
<sequence>MSGEKQRLRMTLLKPRRSESDRNEPLPQSVESQGSLFGGNYMHLNPCKRQRIATKAKVEELPEDMLVDILVKLPVKSLVRFRWVCKSWLSLITHPRFVREHLIYHHQNAHKEEADADSDGWCVLKIDADHWPYNNKDRIYLDIVDEAEDLVDVMKYNCSKWEDIVFAYGELFAYGHVFAHEEEEDVEEEEEEEEVEQEEEDQVEEEEIDCPSILREAIKFTVCSQCDGLLCVAVKMVERVALIVWNPSLREYIELPPIPHPKIFDSLHGIGYDPHSQDYKVVRISQGRHRMYCKPAVHVLALKTQVWKRIRNAPPILCMDEAISLNGSLYWTGESGLILRFDLVTEKFSVVLLHVYKTWCWSKLVNIRGSLCLAGLHSKLDEFVRVWSLSPKDVWNRLLTTHASSFLKSCTPPGFTWSSAFILRLLCRSYIKLQHNVFFIKKPDSDTSTQVFCYKESLVSPSRLLCLPSEPSSL</sequence>
<dbReference type="InterPro" id="IPR011043">
    <property type="entry name" value="Gal_Oxase/kelch_b-propeller"/>
</dbReference>
<dbReference type="Gene3D" id="1.20.1280.50">
    <property type="match status" value="1"/>
</dbReference>
<feature type="region of interest" description="Disordered" evidence="1">
    <location>
        <begin position="1"/>
        <end position="37"/>
    </location>
</feature>
<dbReference type="NCBIfam" id="TIGR01640">
    <property type="entry name" value="F_box_assoc_1"/>
    <property type="match status" value="1"/>
</dbReference>
<reference evidence="3" key="1">
    <citation type="submission" date="2018-02" db="EMBL/GenBank/DDBJ databases">
        <authorList>
            <person name="Cohen D.B."/>
            <person name="Kent A.D."/>
        </authorList>
    </citation>
    <scope>NUCLEOTIDE SEQUENCE</scope>
</reference>
<dbReference type="SMART" id="SM00256">
    <property type="entry name" value="FBOX"/>
    <property type="match status" value="1"/>
</dbReference>
<organism evidence="3">
    <name type="scientific">Fagus sylvatica</name>
    <name type="common">Beechnut</name>
    <dbReference type="NCBI Taxonomy" id="28930"/>
    <lineage>
        <taxon>Eukaryota</taxon>
        <taxon>Viridiplantae</taxon>
        <taxon>Streptophyta</taxon>
        <taxon>Embryophyta</taxon>
        <taxon>Tracheophyta</taxon>
        <taxon>Spermatophyta</taxon>
        <taxon>Magnoliopsida</taxon>
        <taxon>eudicotyledons</taxon>
        <taxon>Gunneridae</taxon>
        <taxon>Pentapetalae</taxon>
        <taxon>rosids</taxon>
        <taxon>fabids</taxon>
        <taxon>Fagales</taxon>
        <taxon>Fagaceae</taxon>
        <taxon>Fagus</taxon>
    </lineage>
</organism>
<dbReference type="InterPro" id="IPR013187">
    <property type="entry name" value="F-box-assoc_dom_typ3"/>
</dbReference>
<feature type="region of interest" description="Disordered" evidence="1">
    <location>
        <begin position="183"/>
        <end position="206"/>
    </location>
</feature>
<feature type="domain" description="F-box" evidence="2">
    <location>
        <begin position="55"/>
        <end position="101"/>
    </location>
</feature>
<dbReference type="InterPro" id="IPR050796">
    <property type="entry name" value="SCF_F-box_component"/>
</dbReference>
<evidence type="ECO:0000256" key="1">
    <source>
        <dbReference type="SAM" id="MobiDB-lite"/>
    </source>
</evidence>
<dbReference type="EMBL" id="OIVN01002668">
    <property type="protein sequence ID" value="SPD05469.1"/>
    <property type="molecule type" value="Genomic_DNA"/>
</dbReference>
<proteinExistence type="predicted"/>
<evidence type="ECO:0000259" key="2">
    <source>
        <dbReference type="PROSITE" id="PS50181"/>
    </source>
</evidence>
<dbReference type="AlphaFoldDB" id="A0A2N9H1G6"/>
<dbReference type="PROSITE" id="PS50181">
    <property type="entry name" value="FBOX"/>
    <property type="match status" value="1"/>
</dbReference>
<name>A0A2N9H1G6_FAGSY</name>
<dbReference type="SUPFAM" id="SSF50965">
    <property type="entry name" value="Galactose oxidase, central domain"/>
    <property type="match status" value="1"/>
</dbReference>
<dbReference type="PANTHER" id="PTHR31672">
    <property type="entry name" value="BNACNNG10540D PROTEIN"/>
    <property type="match status" value="1"/>
</dbReference>
<dbReference type="InterPro" id="IPR001810">
    <property type="entry name" value="F-box_dom"/>
</dbReference>
<protein>
    <recommendedName>
        <fullName evidence="2">F-box domain-containing protein</fullName>
    </recommendedName>
</protein>